<dbReference type="AlphaFoldDB" id="A0AA45BC28"/>
<protein>
    <submittedName>
        <fullName evidence="1">Uncharacterized protein</fullName>
    </submittedName>
</protein>
<accession>A0AA45BC28</accession>
<comment type="caution">
    <text evidence="1">The sequence shown here is derived from an EMBL/GenBank/DDBJ whole genome shotgun (WGS) entry which is preliminary data.</text>
</comment>
<dbReference type="EMBL" id="PVHK01000156">
    <property type="protein sequence ID" value="PRH40422.1"/>
    <property type="molecule type" value="Genomic_DNA"/>
</dbReference>
<gene>
    <name evidence="1" type="ORF">C6T65_21045</name>
</gene>
<name>A0AA45BC28_BURVI</name>
<evidence type="ECO:0000313" key="2">
    <source>
        <dbReference type="Proteomes" id="UP000237632"/>
    </source>
</evidence>
<reference evidence="1 2" key="1">
    <citation type="submission" date="2018-03" db="EMBL/GenBank/DDBJ databases">
        <authorList>
            <person name="Nguyen K."/>
            <person name="Fouts D."/>
            <person name="Sutton G."/>
        </authorList>
    </citation>
    <scope>NUCLEOTIDE SEQUENCE [LARGE SCALE GENOMIC DNA]</scope>
    <source>
        <strain evidence="1 2">AU3578</strain>
    </source>
</reference>
<sequence length="113" mass="12995">MFEASQQGGTIGNSLCPFVLFDLESPELTFKRGAHFRRIDQIAGLKAERTLDLVGRFRMFSFLGVAFAIRLNCVIDRFRIRLRLVFAIADILCARSQRLRTLLQRGFAMRELL</sequence>
<evidence type="ECO:0000313" key="1">
    <source>
        <dbReference type="EMBL" id="PRH40422.1"/>
    </source>
</evidence>
<organism evidence="1 2">
    <name type="scientific">Burkholderia vietnamiensis</name>
    <dbReference type="NCBI Taxonomy" id="60552"/>
    <lineage>
        <taxon>Bacteria</taxon>
        <taxon>Pseudomonadati</taxon>
        <taxon>Pseudomonadota</taxon>
        <taxon>Betaproteobacteria</taxon>
        <taxon>Burkholderiales</taxon>
        <taxon>Burkholderiaceae</taxon>
        <taxon>Burkholderia</taxon>
        <taxon>Burkholderia cepacia complex</taxon>
    </lineage>
</organism>
<dbReference type="Proteomes" id="UP000237632">
    <property type="component" value="Unassembled WGS sequence"/>
</dbReference>
<proteinExistence type="predicted"/>